<feature type="compositionally biased region" description="Low complexity" evidence="6">
    <location>
        <begin position="236"/>
        <end position="266"/>
    </location>
</feature>
<feature type="region of interest" description="Disordered" evidence="6">
    <location>
        <begin position="302"/>
        <end position="327"/>
    </location>
</feature>
<keyword evidence="7" id="KW-0812">Transmembrane</keyword>
<evidence type="ECO:0000256" key="3">
    <source>
        <dbReference type="ARBA" id="ARBA00025793"/>
    </source>
</evidence>
<evidence type="ECO:0000256" key="5">
    <source>
        <dbReference type="SAM" id="Coils"/>
    </source>
</evidence>
<gene>
    <name evidence="9" type="ORF">J5N97_012536</name>
</gene>
<keyword evidence="7" id="KW-0472">Membrane</keyword>
<evidence type="ECO:0000256" key="2">
    <source>
        <dbReference type="ARBA" id="ARBA00022729"/>
    </source>
</evidence>
<evidence type="ECO:0000256" key="4">
    <source>
        <dbReference type="RuleBase" id="RU361260"/>
    </source>
</evidence>
<dbReference type="AlphaFoldDB" id="A0A9D5CQI0"/>
<dbReference type="InterPro" id="IPR027643">
    <property type="entry name" value="Formin-like_plant"/>
</dbReference>
<dbReference type="SUPFAM" id="SSF101447">
    <property type="entry name" value="Formin homology 2 domain (FH2 domain)"/>
    <property type="match status" value="1"/>
</dbReference>
<dbReference type="EMBL" id="JAGGNH010000003">
    <property type="protein sequence ID" value="KAJ0977062.1"/>
    <property type="molecule type" value="Genomic_DNA"/>
</dbReference>
<feature type="transmembrane region" description="Helical" evidence="7">
    <location>
        <begin position="96"/>
        <end position="117"/>
    </location>
</feature>
<reference evidence="9" key="2">
    <citation type="journal article" date="2022" name="Hortic Res">
        <title>The genome of Dioscorea zingiberensis sheds light on the biosynthesis, origin and evolution of the medicinally important diosgenin saponins.</title>
        <authorList>
            <person name="Li Y."/>
            <person name="Tan C."/>
            <person name="Li Z."/>
            <person name="Guo J."/>
            <person name="Li S."/>
            <person name="Chen X."/>
            <person name="Wang C."/>
            <person name="Dai X."/>
            <person name="Yang H."/>
            <person name="Song W."/>
            <person name="Hou L."/>
            <person name="Xu J."/>
            <person name="Tong Z."/>
            <person name="Xu A."/>
            <person name="Yuan X."/>
            <person name="Wang W."/>
            <person name="Yang Q."/>
            <person name="Chen L."/>
            <person name="Sun Z."/>
            <person name="Wang K."/>
            <person name="Pan B."/>
            <person name="Chen J."/>
            <person name="Bao Y."/>
            <person name="Liu F."/>
            <person name="Qi X."/>
            <person name="Gang D.R."/>
            <person name="Wen J."/>
            <person name="Li J."/>
        </authorList>
    </citation>
    <scope>NUCLEOTIDE SEQUENCE</scope>
    <source>
        <strain evidence="9">Dzin_1.0</strain>
    </source>
</reference>
<dbReference type="GO" id="GO:0016020">
    <property type="term" value="C:membrane"/>
    <property type="evidence" value="ECO:0007669"/>
    <property type="project" value="UniProtKB-SubCell"/>
</dbReference>
<dbReference type="GO" id="GO:0051015">
    <property type="term" value="F:actin filament binding"/>
    <property type="evidence" value="ECO:0007669"/>
    <property type="project" value="InterPro"/>
</dbReference>
<keyword evidence="10" id="KW-1185">Reference proteome</keyword>
<evidence type="ECO:0000313" key="9">
    <source>
        <dbReference type="EMBL" id="KAJ0977062.1"/>
    </source>
</evidence>
<feature type="coiled-coil region" evidence="5">
    <location>
        <begin position="487"/>
        <end position="514"/>
    </location>
</feature>
<dbReference type="OrthoDB" id="1668162at2759"/>
<feature type="compositionally biased region" description="Pro residues" evidence="6">
    <location>
        <begin position="310"/>
        <end position="323"/>
    </location>
</feature>
<dbReference type="PANTHER" id="PTHR23213:SF368">
    <property type="entry name" value="HISTONE H3-K79 METHYLTRANSFERASE"/>
    <property type="match status" value="1"/>
</dbReference>
<accession>A0A9D5CQI0</accession>
<organism evidence="9 10">
    <name type="scientific">Dioscorea zingiberensis</name>
    <dbReference type="NCBI Taxonomy" id="325984"/>
    <lineage>
        <taxon>Eukaryota</taxon>
        <taxon>Viridiplantae</taxon>
        <taxon>Streptophyta</taxon>
        <taxon>Embryophyta</taxon>
        <taxon>Tracheophyta</taxon>
        <taxon>Spermatophyta</taxon>
        <taxon>Magnoliopsida</taxon>
        <taxon>Liliopsida</taxon>
        <taxon>Dioscoreales</taxon>
        <taxon>Dioscoreaceae</taxon>
        <taxon>Dioscorea</taxon>
    </lineage>
</organism>
<dbReference type="PROSITE" id="PS51444">
    <property type="entry name" value="FH2"/>
    <property type="match status" value="1"/>
</dbReference>
<name>A0A9D5CQI0_9LILI</name>
<dbReference type="InterPro" id="IPR015425">
    <property type="entry name" value="FH2_Formin"/>
</dbReference>
<feature type="region of interest" description="Disordered" evidence="6">
    <location>
        <begin position="219"/>
        <end position="266"/>
    </location>
</feature>
<dbReference type="Pfam" id="PF02181">
    <property type="entry name" value="FH2"/>
    <property type="match status" value="1"/>
</dbReference>
<comment type="subcellular location">
    <subcellularLocation>
        <location evidence="1">Membrane</location>
        <topology evidence="1">Single-pass membrane protein</topology>
    </subcellularLocation>
</comment>
<feature type="region of interest" description="Disordered" evidence="6">
    <location>
        <begin position="139"/>
        <end position="165"/>
    </location>
</feature>
<dbReference type="PANTHER" id="PTHR23213">
    <property type="entry name" value="FORMIN-RELATED"/>
    <property type="match status" value="1"/>
</dbReference>
<protein>
    <recommendedName>
        <fullName evidence="4">Formin-like protein</fullName>
    </recommendedName>
</protein>
<feature type="compositionally biased region" description="Pro residues" evidence="6">
    <location>
        <begin position="12"/>
        <end position="38"/>
    </location>
</feature>
<evidence type="ECO:0000256" key="1">
    <source>
        <dbReference type="ARBA" id="ARBA00004167"/>
    </source>
</evidence>
<keyword evidence="7" id="KW-1133">Transmembrane helix</keyword>
<evidence type="ECO:0000256" key="6">
    <source>
        <dbReference type="SAM" id="MobiDB-lite"/>
    </source>
</evidence>
<feature type="region of interest" description="Disordered" evidence="6">
    <location>
        <begin position="1"/>
        <end position="73"/>
    </location>
</feature>
<reference evidence="9" key="1">
    <citation type="submission" date="2021-03" db="EMBL/GenBank/DDBJ databases">
        <authorList>
            <person name="Li Z."/>
            <person name="Yang C."/>
        </authorList>
    </citation>
    <scope>NUCLEOTIDE SEQUENCE</scope>
    <source>
        <strain evidence="9">Dzin_1.0</strain>
        <tissue evidence="9">Leaf</tissue>
    </source>
</reference>
<feature type="domain" description="FH2" evidence="8">
    <location>
        <begin position="327"/>
        <end position="744"/>
    </location>
</feature>
<evidence type="ECO:0000259" key="8">
    <source>
        <dbReference type="PROSITE" id="PS51444"/>
    </source>
</evidence>
<proteinExistence type="inferred from homology"/>
<dbReference type="Proteomes" id="UP001085076">
    <property type="component" value="Miscellaneous, Linkage group lg03"/>
</dbReference>
<sequence length="764" mass="83550">MPPFRALSHPFFFPPTSSPPPSISPSPTQPPSSAPFPKYPSTTTTTTNTLPFFPTYPSPPPPPPPSTLPTFPANISSLTLPNSSHSAPAQTHNSNLILAIGIPILALFILVFILTLVRIQRYNHRQRCRTRNVNVPDDSHYDSHRLFPPNTAPSDIPKLDTSSRPTSSEFMYVGTVVGSLSEAELASLARPAARSPELRPIPLLTRQFKRADAACSSEEEFYSPKASPTSRRTFQAAALKSSSSSSSSPSPSSPTTSSLPVSSSLSASTIESLSTKKAFNGDAEKGMEQRSKLSCFSDGNTNPFLFGPPESKPPPPPPPPLVPPRYDRVKDDRRVKLKALHWDKLPAISGRAMVWDQLKKSGSFQLNEEMVESLFVCNVAKNTTKGGQQVKAAVLDPKKSQNIAILLKALNVSKEDVCEALLEGDADSLGNELLETLYKMAPNKEEELKLKECGNDSSCKLGLAETFLKAILGIPFAFKRVDAMLYIANFNSEANHLKQSFQTLEAACEELRKSRLFLKLLEAVLKTGNRMNIGTNRGDAHAFKLDTLLKLVGIKGSDGKTTLLHFVVQEIIKAEGYHLLAAGTNQAHVSRDDPECKRLGLQIVSRLGEQLSNVKKAAAMDSDVLSSSSTKLAAGIQKIRDVLRLNMSSVTENGKRFHEAMNEFLRRAEGEIVIIQAQEGVMMSLVRELTEYFHADSAKEEAHPFRIFMVVRDFLSIFGQVCKEVSLKDEPAVIGSPWRSPVTVSIASPVSPGSYDYSETCFSV</sequence>
<comment type="similarity">
    <text evidence="3">Belongs to the formin-like family. Class-I subfamily.</text>
</comment>
<feature type="compositionally biased region" description="Low complexity" evidence="6">
    <location>
        <begin position="39"/>
        <end position="53"/>
    </location>
</feature>
<dbReference type="Gene3D" id="1.20.58.2220">
    <property type="entry name" value="Formin, FH2 domain"/>
    <property type="match status" value="1"/>
</dbReference>
<dbReference type="InterPro" id="IPR042201">
    <property type="entry name" value="FH2_Formin_sf"/>
</dbReference>
<dbReference type="SMART" id="SM00498">
    <property type="entry name" value="FH2"/>
    <property type="match status" value="1"/>
</dbReference>
<keyword evidence="5" id="KW-0175">Coiled coil</keyword>
<evidence type="ECO:0000313" key="10">
    <source>
        <dbReference type="Proteomes" id="UP001085076"/>
    </source>
</evidence>
<feature type="compositionally biased region" description="Pro residues" evidence="6">
    <location>
        <begin position="54"/>
        <end position="67"/>
    </location>
</feature>
<dbReference type="GO" id="GO:0045010">
    <property type="term" value="P:actin nucleation"/>
    <property type="evidence" value="ECO:0007669"/>
    <property type="project" value="InterPro"/>
</dbReference>
<evidence type="ECO:0000256" key="7">
    <source>
        <dbReference type="SAM" id="Phobius"/>
    </source>
</evidence>
<comment type="caution">
    <text evidence="9">The sequence shown here is derived from an EMBL/GenBank/DDBJ whole genome shotgun (WGS) entry which is preliminary data.</text>
</comment>
<keyword evidence="2" id="KW-0732">Signal</keyword>